<feature type="compositionally biased region" description="Basic and acidic residues" evidence="7">
    <location>
        <begin position="1015"/>
        <end position="1033"/>
    </location>
</feature>
<gene>
    <name evidence="9" type="ordered locus">ECH_0498</name>
</gene>
<feature type="compositionally biased region" description="Polar residues" evidence="7">
    <location>
        <begin position="1187"/>
        <end position="1199"/>
    </location>
</feature>
<reference evidence="9 10" key="1">
    <citation type="journal article" date="2006" name="PLoS Genet.">
        <title>Comparative genomics of emerging human ehrlichiosis agents.</title>
        <authorList>
            <person name="Dunning Hotopp J.C."/>
            <person name="Lin M."/>
            <person name="Madupu R."/>
            <person name="Crabtree J."/>
            <person name="Angiuoli S.V."/>
            <person name="Eisen J.A."/>
            <person name="Seshadri R."/>
            <person name="Ren Q."/>
            <person name="Wu M."/>
            <person name="Utterback T.R."/>
            <person name="Smith S."/>
            <person name="Lewis M."/>
            <person name="Khouri H."/>
            <person name="Zhang C."/>
            <person name="Niu H."/>
            <person name="Lin Q."/>
            <person name="Ohashi N."/>
            <person name="Zhi N."/>
            <person name="Nelson W."/>
            <person name="Brinkac L.M."/>
            <person name="Dodson R.J."/>
            <person name="Rosovitz M.J."/>
            <person name="Sundaram J."/>
            <person name="Daugherty S.C."/>
            <person name="Davidsen T."/>
            <person name="Durkin A.S."/>
            <person name="Gwinn M."/>
            <person name="Haft D.H."/>
            <person name="Selengut J.D."/>
            <person name="Sullivan S.A."/>
            <person name="Zafar N."/>
            <person name="Zhou L."/>
            <person name="Benahmed F."/>
            <person name="Forberger H."/>
            <person name="Halpin R."/>
            <person name="Mulligan S."/>
            <person name="Robinson J."/>
            <person name="White O."/>
            <person name="Rikihisa Y."/>
            <person name="Tettelin H."/>
        </authorList>
    </citation>
    <scope>NUCLEOTIDE SEQUENCE [LARGE SCALE GENOMIC DNA]</scope>
    <source>
        <strain evidence="10">ATCC CRL-10679 / Arkansas</strain>
    </source>
</reference>
<dbReference type="HOGENOM" id="CLU_004452_0_0_5"/>
<feature type="transmembrane region" description="Helical" evidence="8">
    <location>
        <begin position="827"/>
        <end position="845"/>
    </location>
</feature>
<dbReference type="eggNOG" id="COG5644">
    <property type="taxonomic scope" value="Bacteria"/>
</dbReference>
<keyword evidence="10" id="KW-1185">Reference proteome</keyword>
<evidence type="ECO:0000313" key="9">
    <source>
        <dbReference type="EMBL" id="ABD44489.1"/>
    </source>
</evidence>
<organism evidence="9 10">
    <name type="scientific">Ehrlichia chaffeensis (strain ATCC CRL-10679 / Arkansas)</name>
    <dbReference type="NCBI Taxonomy" id="205920"/>
    <lineage>
        <taxon>Bacteria</taxon>
        <taxon>Pseudomonadati</taxon>
        <taxon>Pseudomonadota</taxon>
        <taxon>Alphaproteobacteria</taxon>
        <taxon>Rickettsiales</taxon>
        <taxon>Anaplasmataceae</taxon>
        <taxon>Ehrlichia</taxon>
    </lineage>
</organism>
<proteinExistence type="inferred from homology"/>
<evidence type="ECO:0000256" key="2">
    <source>
        <dbReference type="ARBA" id="ARBA00007802"/>
    </source>
</evidence>
<dbReference type="Proteomes" id="UP000008320">
    <property type="component" value="Chromosome"/>
</dbReference>
<feature type="compositionally biased region" description="Polar residues" evidence="7">
    <location>
        <begin position="1145"/>
        <end position="1169"/>
    </location>
</feature>
<dbReference type="GO" id="GO:0030255">
    <property type="term" value="P:protein secretion by the type IV secretion system"/>
    <property type="evidence" value="ECO:0007669"/>
    <property type="project" value="InterPro"/>
</dbReference>
<feature type="transmembrane region" description="Helical" evidence="8">
    <location>
        <begin position="677"/>
        <end position="696"/>
    </location>
</feature>
<name>Q2GGX0_EHRCR</name>
<accession>Q2GGX0</accession>
<feature type="compositionally biased region" description="Polar residues" evidence="7">
    <location>
        <begin position="1089"/>
        <end position="1117"/>
    </location>
</feature>
<feature type="compositionally biased region" description="Basic and acidic residues" evidence="7">
    <location>
        <begin position="1043"/>
        <end position="1059"/>
    </location>
</feature>
<evidence type="ECO:0000256" key="1">
    <source>
        <dbReference type="ARBA" id="ARBA00004651"/>
    </source>
</evidence>
<feature type="compositionally biased region" description="Polar residues" evidence="7">
    <location>
        <begin position="1245"/>
        <end position="1254"/>
    </location>
</feature>
<evidence type="ECO:0000256" key="6">
    <source>
        <dbReference type="ARBA" id="ARBA00023136"/>
    </source>
</evidence>
<keyword evidence="6 8" id="KW-0472">Membrane</keyword>
<sequence>MKKFIILLLFFVTGCGVNCIEGSKGISGNSVVVEVSPTVKKVSKVLQPNWIDTELRVSKDQPPMRVAVTGALNMCPKDFLNPKNLIVPAVSCISDIKDISYKDESTYQNIKDVCSNASLRTKAANSEYLSGVAHTVSAFRLNKGDAFKVSLIPRKVKVTDCSSAALKELGVIYYSDDEIFEDSNCQQAIPAENICQNGVPKFYVKVNQECKESGGMAGAIPRLQGTEVSALVDNTDTPYGNKIFYSEDAKKNWINAPFVYDARIIKNQKVNVETLKKHCTIIKELNEKKIINHVDTISTSQFEYYQKQKAQGDITTDIIKELIDVINNFTTYDINCVCGTICNSKSKLVTGKEIATISNYGSDGNCIISGSYEYNKDATFEEISKAKLEDISKNANNSDPIIQGLTAFFGTRVTHKQEKDARNYYCFPQKVQGGSCYADISSQNIDSNSLKSNISYAYDSDESVTLRFAVIGEKQKYASYSGGYNIHVERICNFMYGKKLYMYIGDNPPTIFPGDPGTIELFVPDPENPESGTGVYMINKDGSEKKSGKIYLGIDVRGYENQFDYSSLPGIESANKYFVDFFIKRWNPNFSKVFVMIRDFLLRILYGVPKDTQVDNIAQALDVARTSKSQGAIQSIYANQTGAGSLWRALQALCSLYIVFTVLGYAIGVVKFTKYDLGVRIAKIAIVVGLISQGSWEFFSDHFFSIFIQGTSDLVAAFNGELDGDNSFRFLDTTLGILLTGEVWIRLLTLILTGPIGWLIFYIIFWAFFVFFMCVIEAIIAYLLTIVAVAFLATLAPIFITFIFFQLTKTLFDAWVKMLVNFSLQPIILFAALAFLNQVVLTVLYKVTSFTVCNQCYLGFDLPTSAVEEGAPYDICLVSVLLPVGYSPDLSITESIRESYVQGNGGLLGLPFDIASALILLLAAHAMRGFKGMSETIAHSISGSVAGLSASVYGATQALASIVGRDQETQNIIKEAMRNRKSTGKSDVDIVSRSNPNPESRGESVERSGGSDSDLPPKGHDGGLRTGISDKGDNVPQQPQSGDDIKEDSKTGRASEQLHNDVSPLSSSSVLDTTPFTLSYNEMQGADNLDSNPSVTRNDTSADGTSGMDSQDASSDAGSELHGDGDTGNVATTQDTGDNEGDGAQNGSRDNGENAGNASNVTEQDTSSGENDEVQGGSRDNSESADDASSITEQDSSSGESDEAQGGSRDNSESADDTSSVAEDTSSDESDEAQGGSRDNDENGDSTLSVAEQDTSSDESDEAQGGSRDNDENADDTSSVAEQDTSSDESDEAQGGSRDNDENADDTSSVAEQDTSSDESDEAQGGSRDNDENDDSASSVTEQDADSVSDGTEVSTSDGDNNLGNDQSTDNTLDGNENTSGNNDTDVQEEAGKASSVVESSDSDDSDGRKRGRKDINFLDGPQRKRLYMDEYSSVAEKIAGHESAIAVEEESYERGIVKKRGKKDQQE</sequence>
<comment type="subcellular location">
    <subcellularLocation>
        <location evidence="1">Cell membrane</location>
        <topology evidence="1">Multi-pass membrane protein</topology>
    </subcellularLocation>
</comment>
<feature type="compositionally biased region" description="Low complexity" evidence="7">
    <location>
        <begin position="1061"/>
        <end position="1075"/>
    </location>
</feature>
<feature type="transmembrane region" description="Helical" evidence="8">
    <location>
        <begin position="779"/>
        <end position="807"/>
    </location>
</feature>
<dbReference type="OrthoDB" id="7164951at2"/>
<evidence type="ECO:0000256" key="4">
    <source>
        <dbReference type="ARBA" id="ARBA00022729"/>
    </source>
</evidence>
<evidence type="ECO:0000256" key="3">
    <source>
        <dbReference type="ARBA" id="ARBA00022692"/>
    </source>
</evidence>
<dbReference type="eggNOG" id="COG3704">
    <property type="taxonomic scope" value="Bacteria"/>
</dbReference>
<dbReference type="KEGG" id="ech:ECH_0498"/>
<keyword evidence="5 8" id="KW-1133">Transmembrane helix</keyword>
<dbReference type="RefSeq" id="WP_011452638.1">
    <property type="nucleotide sequence ID" value="NC_007799.1"/>
</dbReference>
<feature type="transmembrane region" description="Helical" evidence="8">
    <location>
        <begin position="907"/>
        <end position="927"/>
    </location>
</feature>
<dbReference type="STRING" id="205920.ECH_0498"/>
<evidence type="ECO:0000256" key="5">
    <source>
        <dbReference type="ARBA" id="ARBA00022989"/>
    </source>
</evidence>
<feature type="compositionally biased region" description="Basic and acidic residues" evidence="7">
    <location>
        <begin position="1406"/>
        <end position="1417"/>
    </location>
</feature>
<feature type="compositionally biased region" description="Polar residues" evidence="7">
    <location>
        <begin position="1349"/>
        <end position="1385"/>
    </location>
</feature>
<evidence type="ECO:0000256" key="8">
    <source>
        <dbReference type="SAM" id="Phobius"/>
    </source>
</evidence>
<keyword evidence="4" id="KW-0732">Signal</keyword>
<dbReference type="EMBL" id="CP000236">
    <property type="protein sequence ID" value="ABD44489.1"/>
    <property type="molecule type" value="Genomic_DNA"/>
</dbReference>
<protein>
    <submittedName>
        <fullName evidence="9">Type IV secretion system protein,VirB6 family</fullName>
    </submittedName>
</protein>
<dbReference type="GO" id="GO:0005886">
    <property type="term" value="C:plasma membrane"/>
    <property type="evidence" value="ECO:0007669"/>
    <property type="project" value="UniProtKB-SubCell"/>
</dbReference>
<dbReference type="IntAct" id="Q2GGX0">
    <property type="interactions" value="2"/>
</dbReference>
<dbReference type="Pfam" id="PF04610">
    <property type="entry name" value="TrbL"/>
    <property type="match status" value="1"/>
</dbReference>
<feature type="transmembrane region" description="Helical" evidence="8">
    <location>
        <begin position="649"/>
        <end position="670"/>
    </location>
</feature>
<evidence type="ECO:0000256" key="7">
    <source>
        <dbReference type="SAM" id="MobiDB-lite"/>
    </source>
</evidence>
<feature type="region of interest" description="Disordered" evidence="7">
    <location>
        <begin position="977"/>
        <end position="1422"/>
    </location>
</feature>
<dbReference type="PROSITE" id="PS51257">
    <property type="entry name" value="PROKAR_LIPOPROTEIN"/>
    <property type="match status" value="1"/>
</dbReference>
<dbReference type="InterPro" id="IPR007688">
    <property type="entry name" value="Conjugal_tfr_TrbL/VirB6"/>
</dbReference>
<feature type="transmembrane region" description="Helical" evidence="8">
    <location>
        <begin position="743"/>
        <end position="772"/>
    </location>
</feature>
<comment type="similarity">
    <text evidence="2">Belongs to the TrbL/VirB6 family.</text>
</comment>
<evidence type="ECO:0000313" key="10">
    <source>
        <dbReference type="Proteomes" id="UP000008320"/>
    </source>
</evidence>
<keyword evidence="3 8" id="KW-0812">Transmembrane</keyword>